<evidence type="ECO:0000256" key="6">
    <source>
        <dbReference type="ARBA" id="ARBA00022475"/>
    </source>
</evidence>
<dbReference type="GO" id="GO:0005886">
    <property type="term" value="C:plasma membrane"/>
    <property type="evidence" value="ECO:0007669"/>
    <property type="project" value="UniProtKB-SubCell"/>
</dbReference>
<accession>A0A0F5MMI8</accession>
<keyword evidence="5 12" id="KW-0813">Transport</keyword>
<dbReference type="GO" id="GO:0017004">
    <property type="term" value="P:cytochrome complex assembly"/>
    <property type="evidence" value="ECO:0007669"/>
    <property type="project" value="UniProtKB-KW"/>
</dbReference>
<dbReference type="GO" id="GO:0015232">
    <property type="term" value="F:heme transmembrane transporter activity"/>
    <property type="evidence" value="ECO:0007669"/>
    <property type="project" value="InterPro"/>
</dbReference>
<feature type="transmembrane region" description="Helical" evidence="13">
    <location>
        <begin position="21"/>
        <end position="41"/>
    </location>
</feature>
<keyword evidence="9 12" id="KW-0201">Cytochrome c-type biogenesis</keyword>
<evidence type="ECO:0000256" key="4">
    <source>
        <dbReference type="ARBA" id="ARBA00016452"/>
    </source>
</evidence>
<comment type="similarity">
    <text evidence="3 12">Belongs to the CcmB/CycW/HelB family.</text>
</comment>
<dbReference type="InterPro" id="IPR003544">
    <property type="entry name" value="Cyt_c_biogenesis_CcmB"/>
</dbReference>
<keyword evidence="10 13" id="KW-1133">Transmembrane helix</keyword>
<evidence type="ECO:0000256" key="1">
    <source>
        <dbReference type="ARBA" id="ARBA00002442"/>
    </source>
</evidence>
<comment type="subcellular location">
    <subcellularLocation>
        <location evidence="2">Cell inner membrane</location>
        <topology evidence="2">Multi-pass membrane protein</topology>
    </subcellularLocation>
</comment>
<evidence type="ECO:0000256" key="3">
    <source>
        <dbReference type="ARBA" id="ARBA00010544"/>
    </source>
</evidence>
<protein>
    <recommendedName>
        <fullName evidence="4 12">Heme exporter protein B</fullName>
    </recommendedName>
</protein>
<feature type="transmembrane region" description="Helical" evidence="13">
    <location>
        <begin position="128"/>
        <end position="154"/>
    </location>
</feature>
<evidence type="ECO:0000256" key="13">
    <source>
        <dbReference type="SAM" id="Phobius"/>
    </source>
</evidence>
<organism evidence="14 15">
    <name type="scientific">Candidatus Arcanibacter lacustris</name>
    <dbReference type="NCBI Taxonomy" id="1607817"/>
    <lineage>
        <taxon>Bacteria</taxon>
        <taxon>Pseudomonadati</taxon>
        <taxon>Pseudomonadota</taxon>
        <taxon>Alphaproteobacteria</taxon>
        <taxon>Rickettsiales</taxon>
        <taxon>Candidatus Arcanibacter</taxon>
    </lineage>
</organism>
<dbReference type="Pfam" id="PF03379">
    <property type="entry name" value="CcmB"/>
    <property type="match status" value="1"/>
</dbReference>
<keyword evidence="6 12" id="KW-1003">Cell membrane</keyword>
<keyword evidence="11 12" id="KW-0472">Membrane</keyword>
<evidence type="ECO:0000256" key="8">
    <source>
        <dbReference type="ARBA" id="ARBA00022692"/>
    </source>
</evidence>
<keyword evidence="15" id="KW-1185">Reference proteome</keyword>
<dbReference type="AlphaFoldDB" id="A0A0F5MMI8"/>
<dbReference type="Proteomes" id="UP000033358">
    <property type="component" value="Unassembled WGS sequence"/>
</dbReference>
<evidence type="ECO:0000256" key="12">
    <source>
        <dbReference type="PIRNR" id="PIRNR002764"/>
    </source>
</evidence>
<feature type="transmembrane region" description="Helical" evidence="13">
    <location>
        <begin position="198"/>
        <end position="220"/>
    </location>
</feature>
<sequence length="225" mass="24710">MLRKMLAIIKRDLKLNFTTTSNIITPIIFFLVSIAIFPFAISNDPKILRLIGPGIILCSLLLSSSLVSHYLFEADYEDGTQEQMFLASIPGYIVMMAKIVIHYLCVICPILATGFFVGLFFDLTIKEIFFTIIIFSVASPLFSAISCLGAAIALNSKRGGFIAVFISLPLEISAIIFTSEAATSIINSDNYYISYQSIAMLLGLVFILLPLSCFFGGIIINNSTK</sequence>
<evidence type="ECO:0000256" key="5">
    <source>
        <dbReference type="ARBA" id="ARBA00022448"/>
    </source>
</evidence>
<keyword evidence="8 13" id="KW-0812">Transmembrane</keyword>
<dbReference type="PRINTS" id="PR01414">
    <property type="entry name" value="CCMBBIOGNSIS"/>
</dbReference>
<evidence type="ECO:0000256" key="9">
    <source>
        <dbReference type="ARBA" id="ARBA00022748"/>
    </source>
</evidence>
<dbReference type="PIRSF" id="PIRSF002764">
    <property type="entry name" value="CcmB"/>
    <property type="match status" value="1"/>
</dbReference>
<dbReference type="PANTHER" id="PTHR30070:SF1">
    <property type="entry name" value="CYTOCHROME C BIOGENESIS B-RELATED"/>
    <property type="match status" value="1"/>
</dbReference>
<evidence type="ECO:0000256" key="2">
    <source>
        <dbReference type="ARBA" id="ARBA00004429"/>
    </source>
</evidence>
<reference evidence="14 15" key="1">
    <citation type="submission" date="2015-02" db="EMBL/GenBank/DDBJ databases">
        <title>Single cell genomics of a rare environmental alphaproteobacterium provides unique insights into Rickettsiaceae evolution.</title>
        <authorList>
            <person name="Martijn J."/>
            <person name="Schulz F."/>
            <person name="Zaremba-Niedzwiedzka K."/>
            <person name="Viklund J."/>
            <person name="Stepanauskas R."/>
            <person name="Andersson S.G.E."/>
            <person name="Horn M."/>
            <person name="Guy L."/>
            <person name="Ettema T.J.G."/>
        </authorList>
    </citation>
    <scope>NUCLEOTIDE SEQUENCE [LARGE SCALE GENOMIC DNA]</scope>
    <source>
        <strain evidence="14 15">SCGC AAA041-L04</strain>
    </source>
</reference>
<evidence type="ECO:0000313" key="14">
    <source>
        <dbReference type="EMBL" id="KKB96033.1"/>
    </source>
</evidence>
<dbReference type="GO" id="GO:1903607">
    <property type="term" value="P:cytochrome c biosynthetic process"/>
    <property type="evidence" value="ECO:0007669"/>
    <property type="project" value="TreeGrafter"/>
</dbReference>
<dbReference type="EMBL" id="JYHA01000147">
    <property type="protein sequence ID" value="KKB96033.1"/>
    <property type="molecule type" value="Genomic_DNA"/>
</dbReference>
<name>A0A0F5MMI8_9RICK</name>
<evidence type="ECO:0000313" key="15">
    <source>
        <dbReference type="Proteomes" id="UP000033358"/>
    </source>
</evidence>
<keyword evidence="7 12" id="KW-0997">Cell inner membrane</keyword>
<comment type="function">
    <text evidence="1 12">Required for the export of heme to the periplasm for the biogenesis of c-type cytochromes.</text>
</comment>
<dbReference type="InterPro" id="IPR026031">
    <property type="entry name" value="Cyt_c_CcmB_bac"/>
</dbReference>
<feature type="transmembrane region" description="Helical" evidence="13">
    <location>
        <begin position="161"/>
        <end position="186"/>
    </location>
</feature>
<comment type="caution">
    <text evidence="14">The sequence shown here is derived from an EMBL/GenBank/DDBJ whole genome shotgun (WGS) entry which is preliminary data.</text>
</comment>
<evidence type="ECO:0000256" key="7">
    <source>
        <dbReference type="ARBA" id="ARBA00022519"/>
    </source>
</evidence>
<proteinExistence type="inferred from homology"/>
<gene>
    <name evidence="14" type="primary">ccmB</name>
    <name evidence="14" type="ORF">SZ25_00880</name>
</gene>
<evidence type="ECO:0000256" key="10">
    <source>
        <dbReference type="ARBA" id="ARBA00022989"/>
    </source>
</evidence>
<evidence type="ECO:0000256" key="11">
    <source>
        <dbReference type="ARBA" id="ARBA00023136"/>
    </source>
</evidence>
<dbReference type="PANTHER" id="PTHR30070">
    <property type="entry name" value="HEME EXPORTER PROTEIN B"/>
    <property type="match status" value="1"/>
</dbReference>
<feature type="transmembrane region" description="Helical" evidence="13">
    <location>
        <begin position="92"/>
        <end position="116"/>
    </location>
</feature>
<feature type="transmembrane region" description="Helical" evidence="13">
    <location>
        <begin position="47"/>
        <end position="72"/>
    </location>
</feature>